<evidence type="ECO:0000313" key="3">
    <source>
        <dbReference type="Proteomes" id="UP001597319"/>
    </source>
</evidence>
<gene>
    <name evidence="2" type="ORF">ACFSR1_08090</name>
</gene>
<feature type="region of interest" description="Disordered" evidence="1">
    <location>
        <begin position="156"/>
        <end position="184"/>
    </location>
</feature>
<dbReference type="EMBL" id="JBHULE010000012">
    <property type="protein sequence ID" value="MFD2562629.1"/>
    <property type="molecule type" value="Genomic_DNA"/>
</dbReference>
<dbReference type="Proteomes" id="UP001597319">
    <property type="component" value="Unassembled WGS sequence"/>
</dbReference>
<keyword evidence="3" id="KW-1185">Reference proteome</keyword>
<evidence type="ECO:0008006" key="4">
    <source>
        <dbReference type="Google" id="ProtNLM"/>
    </source>
</evidence>
<feature type="compositionally biased region" description="Basic and acidic residues" evidence="1">
    <location>
        <begin position="163"/>
        <end position="172"/>
    </location>
</feature>
<name>A0ABW5LDK5_9FLAO</name>
<protein>
    <recommendedName>
        <fullName evidence="4">Tissue inhibitor of metalloproteinase</fullName>
    </recommendedName>
</protein>
<evidence type="ECO:0000256" key="1">
    <source>
        <dbReference type="SAM" id="MobiDB-lite"/>
    </source>
</evidence>
<evidence type="ECO:0000313" key="2">
    <source>
        <dbReference type="EMBL" id="MFD2562629.1"/>
    </source>
</evidence>
<comment type="caution">
    <text evidence="2">The sequence shown here is derived from an EMBL/GenBank/DDBJ whole genome shotgun (WGS) entry which is preliminary data.</text>
</comment>
<accession>A0ABW5LDK5</accession>
<proteinExistence type="predicted"/>
<organism evidence="2 3">
    <name type="scientific">Aquimarina rubra</name>
    <dbReference type="NCBI Taxonomy" id="1920033"/>
    <lineage>
        <taxon>Bacteria</taxon>
        <taxon>Pseudomonadati</taxon>
        <taxon>Bacteroidota</taxon>
        <taxon>Flavobacteriia</taxon>
        <taxon>Flavobacteriales</taxon>
        <taxon>Flavobacteriaceae</taxon>
        <taxon>Aquimarina</taxon>
    </lineage>
</organism>
<dbReference type="RefSeq" id="WP_378291398.1">
    <property type="nucleotide sequence ID" value="NZ_JBHULE010000012.1"/>
</dbReference>
<reference evidence="3" key="1">
    <citation type="journal article" date="2019" name="Int. J. Syst. Evol. Microbiol.">
        <title>The Global Catalogue of Microorganisms (GCM) 10K type strain sequencing project: providing services to taxonomists for standard genome sequencing and annotation.</title>
        <authorList>
            <consortium name="The Broad Institute Genomics Platform"/>
            <consortium name="The Broad Institute Genome Sequencing Center for Infectious Disease"/>
            <person name="Wu L."/>
            <person name="Ma J."/>
        </authorList>
    </citation>
    <scope>NUCLEOTIDE SEQUENCE [LARGE SCALE GENOMIC DNA]</scope>
    <source>
        <strain evidence="3">KCTC 52274</strain>
    </source>
</reference>
<sequence>MRRKTEDKGNFLPCYDTYIKRYQQAVKMNNSRKIILTFLLLISLSSELSACICGILRLSDLQKSEIKNSECIFIGEVFDINKPNQTFKVRVSESLDGGDISNNTYVGKNWKSCSPYIDKKGKWLIYGSTEDGFLRLNICGISRSFDYPVVYPTPPPFPKLNGKPKDEIERKTDSKKRRSKDIEKGMTELNAEIDVLRKLRDKKK</sequence>